<dbReference type="Gene3D" id="3.80.10.10">
    <property type="entry name" value="Ribonuclease Inhibitor"/>
    <property type="match status" value="1"/>
</dbReference>
<keyword evidence="2" id="KW-1185">Reference proteome</keyword>
<dbReference type="EMBL" id="JBHTMK010000015">
    <property type="protein sequence ID" value="MFD1366081.1"/>
    <property type="molecule type" value="Genomic_DNA"/>
</dbReference>
<evidence type="ECO:0000313" key="2">
    <source>
        <dbReference type="Proteomes" id="UP001597183"/>
    </source>
</evidence>
<dbReference type="SUPFAM" id="SSF52047">
    <property type="entry name" value="RNI-like"/>
    <property type="match status" value="1"/>
</dbReference>
<dbReference type="RefSeq" id="WP_317794827.1">
    <property type="nucleotide sequence ID" value="NZ_AP028461.1"/>
</dbReference>
<dbReference type="Proteomes" id="UP001597183">
    <property type="component" value="Unassembled WGS sequence"/>
</dbReference>
<protein>
    <submittedName>
        <fullName evidence="1">STM4015 family protein</fullName>
    </submittedName>
</protein>
<name>A0ABW4A6B8_9ACTN</name>
<accession>A0ABW4A6B8</accession>
<proteinExistence type="predicted"/>
<dbReference type="InterPro" id="IPR047722">
    <property type="entry name" value="STM4015-like"/>
</dbReference>
<reference evidence="2" key="1">
    <citation type="journal article" date="2019" name="Int. J. Syst. Evol. Microbiol.">
        <title>The Global Catalogue of Microorganisms (GCM) 10K type strain sequencing project: providing services to taxonomists for standard genome sequencing and annotation.</title>
        <authorList>
            <consortium name="The Broad Institute Genomics Platform"/>
            <consortium name="The Broad Institute Genome Sequencing Center for Infectious Disease"/>
            <person name="Wu L."/>
            <person name="Ma J."/>
        </authorList>
    </citation>
    <scope>NUCLEOTIDE SEQUENCE [LARGE SCALE GENOMIC DNA]</scope>
    <source>
        <strain evidence="2">CCM 7526</strain>
    </source>
</reference>
<gene>
    <name evidence="1" type="ORF">ACFQ5G_12075</name>
</gene>
<evidence type="ECO:0000313" key="1">
    <source>
        <dbReference type="EMBL" id="MFD1366081.1"/>
    </source>
</evidence>
<dbReference type="InterPro" id="IPR032675">
    <property type="entry name" value="LRR_dom_sf"/>
</dbReference>
<organism evidence="1 2">
    <name type="scientific">Actinoplanes sichuanensis</name>
    <dbReference type="NCBI Taxonomy" id="512349"/>
    <lineage>
        <taxon>Bacteria</taxon>
        <taxon>Bacillati</taxon>
        <taxon>Actinomycetota</taxon>
        <taxon>Actinomycetes</taxon>
        <taxon>Micromonosporales</taxon>
        <taxon>Micromonosporaceae</taxon>
        <taxon>Actinoplanes</taxon>
    </lineage>
</organism>
<dbReference type="NCBIfam" id="NF038076">
    <property type="entry name" value="fam_STM4015"/>
    <property type="match status" value="1"/>
</dbReference>
<sequence>MLRHGFLDTFAGLPVWRWDEGVPADPAAVAWWINEGYGERRFTGVFEQMLEDTGPDGPTALIVGDWGDPNREPFPIDLLTGAADRLGALRALFIGEITSEECEVSWIRQGDLTPVLETFPDLQHLWVRGAAGLTLRPVRHERLHELVLQSAGLPATVVRALGASELPRLEELELWLGSADRGGDAGPADLAPILSGRPVPGLSWLGLRNSEIADQVAAAVAAAPVVAGLRVLDLSWGTLGDAGAEALLAGQPLTHLEHLVLNHHFLSPETAQRLVDDLPGVTVDVDDPQDEREWGRYIAVGE</sequence>
<comment type="caution">
    <text evidence="1">The sequence shown here is derived from an EMBL/GenBank/DDBJ whole genome shotgun (WGS) entry which is preliminary data.</text>
</comment>